<dbReference type="InterPro" id="IPR000782">
    <property type="entry name" value="FAS1_domain"/>
</dbReference>
<evidence type="ECO:0000313" key="2">
    <source>
        <dbReference type="EMBL" id="QQL51139.1"/>
    </source>
</evidence>
<dbReference type="SMART" id="SM00554">
    <property type="entry name" value="FAS1"/>
    <property type="match status" value="1"/>
</dbReference>
<organism evidence="2 3">
    <name type="scientific">Mucilaginibacter ginkgonis</name>
    <dbReference type="NCBI Taxonomy" id="2682091"/>
    <lineage>
        <taxon>Bacteria</taxon>
        <taxon>Pseudomonadati</taxon>
        <taxon>Bacteroidota</taxon>
        <taxon>Sphingobacteriia</taxon>
        <taxon>Sphingobacteriales</taxon>
        <taxon>Sphingobacteriaceae</taxon>
        <taxon>Mucilaginibacter</taxon>
    </lineage>
</organism>
<protein>
    <submittedName>
        <fullName evidence="2">Fasciclin domain-containing protein</fullName>
    </submittedName>
</protein>
<dbReference type="PANTHER" id="PTHR10900">
    <property type="entry name" value="PERIOSTIN-RELATED"/>
    <property type="match status" value="1"/>
</dbReference>
<dbReference type="EMBL" id="CP066775">
    <property type="protein sequence ID" value="QQL51139.1"/>
    <property type="molecule type" value="Genomic_DNA"/>
</dbReference>
<sequence>MGTAYDIWENVSQTTQLTSLSKAIRASGLISTFRSNGPLTLFAPDNSAFQKLPKRMMDTLMKRKHVLDLSALLTGQAVPGNLSIKDLEKMIDDKAGQARLTTLGGNIIIVSKGDGDDLVLTDERGNKVKIIANDLTQRNGYIHVINGVLMPKPRVL</sequence>
<gene>
    <name evidence="2" type="ORF">GO620_006725</name>
</gene>
<dbReference type="KEGG" id="mgik:GO620_006725"/>
<dbReference type="GO" id="GO:0005615">
    <property type="term" value="C:extracellular space"/>
    <property type="evidence" value="ECO:0007669"/>
    <property type="project" value="TreeGrafter"/>
</dbReference>
<dbReference type="InterPro" id="IPR050904">
    <property type="entry name" value="Adhesion/Biosynth-related"/>
</dbReference>
<dbReference type="RefSeq" id="WP_200230774.1">
    <property type="nucleotide sequence ID" value="NZ_CP066775.1"/>
</dbReference>
<evidence type="ECO:0000313" key="3">
    <source>
        <dbReference type="Proteomes" id="UP000429232"/>
    </source>
</evidence>
<dbReference type="PANTHER" id="PTHR10900:SF77">
    <property type="entry name" value="FI19380P1"/>
    <property type="match status" value="1"/>
</dbReference>
<accession>A0A7T7FD74</accession>
<dbReference type="GO" id="GO:0031012">
    <property type="term" value="C:extracellular matrix"/>
    <property type="evidence" value="ECO:0007669"/>
    <property type="project" value="TreeGrafter"/>
</dbReference>
<dbReference type="GO" id="GO:0030198">
    <property type="term" value="P:extracellular matrix organization"/>
    <property type="evidence" value="ECO:0007669"/>
    <property type="project" value="TreeGrafter"/>
</dbReference>
<reference evidence="2 3" key="1">
    <citation type="submission" date="2020-12" db="EMBL/GenBank/DDBJ databases">
        <title>HMF7856_wgs.fasta genome submission.</title>
        <authorList>
            <person name="Kang H."/>
            <person name="Kim H."/>
            <person name="Joh K."/>
        </authorList>
    </citation>
    <scope>NUCLEOTIDE SEQUENCE [LARGE SCALE GENOMIC DNA]</scope>
    <source>
        <strain evidence="2 3">HMF7856</strain>
    </source>
</reference>
<dbReference type="PROSITE" id="PS50213">
    <property type="entry name" value="FAS1"/>
    <property type="match status" value="1"/>
</dbReference>
<evidence type="ECO:0000259" key="1">
    <source>
        <dbReference type="PROSITE" id="PS50213"/>
    </source>
</evidence>
<dbReference type="GO" id="GO:0050839">
    <property type="term" value="F:cell adhesion molecule binding"/>
    <property type="evidence" value="ECO:0007669"/>
    <property type="project" value="TreeGrafter"/>
</dbReference>
<dbReference type="AlphaFoldDB" id="A0A7T7FD74"/>
<dbReference type="SUPFAM" id="SSF82153">
    <property type="entry name" value="FAS1 domain"/>
    <property type="match status" value="1"/>
</dbReference>
<proteinExistence type="predicted"/>
<dbReference type="GO" id="GO:0007155">
    <property type="term" value="P:cell adhesion"/>
    <property type="evidence" value="ECO:0007669"/>
    <property type="project" value="TreeGrafter"/>
</dbReference>
<name>A0A7T7FD74_9SPHI</name>
<dbReference type="InterPro" id="IPR036378">
    <property type="entry name" value="FAS1_dom_sf"/>
</dbReference>
<keyword evidence="3" id="KW-1185">Reference proteome</keyword>
<dbReference type="Pfam" id="PF02469">
    <property type="entry name" value="Fasciclin"/>
    <property type="match status" value="1"/>
</dbReference>
<feature type="domain" description="FAS1" evidence="1">
    <location>
        <begin position="4"/>
        <end position="149"/>
    </location>
</feature>
<dbReference type="Proteomes" id="UP000429232">
    <property type="component" value="Chromosome"/>
</dbReference>
<dbReference type="Gene3D" id="2.30.180.10">
    <property type="entry name" value="FAS1 domain"/>
    <property type="match status" value="1"/>
</dbReference>